<sequence length="112" mass="12335">MIRQRIRRNNLSLILSVLELAGFDTPQAQANALGNIVTARKLTRMPLGADVPSMFARGVEHAFGVRRGWLDRPCNLPPALPRRLLTRVPVTTVIPVVGDPAQDAPDHRELIA</sequence>
<protein>
    <submittedName>
        <fullName evidence="1">Uncharacterized protein</fullName>
    </submittedName>
</protein>
<proteinExistence type="predicted"/>
<accession>A0A4Y5Z3N3</accession>
<dbReference type="Proteomes" id="UP000316093">
    <property type="component" value="Chromosome"/>
</dbReference>
<keyword evidence="2" id="KW-1185">Reference proteome</keyword>
<evidence type="ECO:0000313" key="1">
    <source>
        <dbReference type="EMBL" id="QDE38978.1"/>
    </source>
</evidence>
<name>A0A4Y5Z3N3_9GAMM</name>
<dbReference type="OrthoDB" id="5959393at2"/>
<dbReference type="EMBL" id="CP041046">
    <property type="protein sequence ID" value="QDE38978.1"/>
    <property type="molecule type" value="Genomic_DNA"/>
</dbReference>
<organism evidence="1 2">
    <name type="scientific">Luteibacter pinisoli</name>
    <dbReference type="NCBI Taxonomy" id="2589080"/>
    <lineage>
        <taxon>Bacteria</taxon>
        <taxon>Pseudomonadati</taxon>
        <taxon>Pseudomonadota</taxon>
        <taxon>Gammaproteobacteria</taxon>
        <taxon>Lysobacterales</taxon>
        <taxon>Rhodanobacteraceae</taxon>
        <taxon>Luteibacter</taxon>
    </lineage>
</organism>
<evidence type="ECO:0000313" key="2">
    <source>
        <dbReference type="Proteomes" id="UP000316093"/>
    </source>
</evidence>
<dbReference type="AlphaFoldDB" id="A0A4Y5Z3N3"/>
<reference evidence="1 2" key="1">
    <citation type="submission" date="2019-06" db="EMBL/GenBank/DDBJ databases">
        <title>A complete genome sequence for Luteibacter pinisoli MAH-14.</title>
        <authorList>
            <person name="Baltrus D.A."/>
        </authorList>
    </citation>
    <scope>NUCLEOTIDE SEQUENCE [LARGE SCALE GENOMIC DNA]</scope>
    <source>
        <strain evidence="1 2">MAH-14</strain>
    </source>
</reference>
<dbReference type="KEGG" id="lpy:FIV34_07080"/>
<dbReference type="RefSeq" id="WP_139981023.1">
    <property type="nucleotide sequence ID" value="NZ_CP041046.1"/>
</dbReference>
<gene>
    <name evidence="1" type="ORF">FIV34_07080</name>
</gene>